<dbReference type="AlphaFoldDB" id="A0A9X9X108"/>
<gene>
    <name evidence="14" type="ORF">GXW76_18055</name>
</gene>
<keyword evidence="9" id="KW-0902">Two-component regulatory system</keyword>
<dbReference type="Pfam" id="PF02518">
    <property type="entry name" value="HATPase_c"/>
    <property type="match status" value="1"/>
</dbReference>
<evidence type="ECO:0000256" key="3">
    <source>
        <dbReference type="ARBA" id="ARBA00012438"/>
    </source>
</evidence>
<feature type="domain" description="Histidine kinase" evidence="12">
    <location>
        <begin position="260"/>
        <end position="467"/>
    </location>
</feature>
<keyword evidence="8 11" id="KW-1133">Transmembrane helix</keyword>
<dbReference type="InterPro" id="IPR005467">
    <property type="entry name" value="His_kinase_dom"/>
</dbReference>
<dbReference type="PROSITE" id="PS50885">
    <property type="entry name" value="HAMP"/>
    <property type="match status" value="1"/>
</dbReference>
<feature type="domain" description="HAMP" evidence="13">
    <location>
        <begin position="200"/>
        <end position="252"/>
    </location>
</feature>
<dbReference type="EC" id="2.7.13.3" evidence="3"/>
<dbReference type="GO" id="GO:0000155">
    <property type="term" value="F:phosphorelay sensor kinase activity"/>
    <property type="evidence" value="ECO:0007669"/>
    <property type="project" value="InterPro"/>
</dbReference>
<evidence type="ECO:0000256" key="8">
    <source>
        <dbReference type="ARBA" id="ARBA00022989"/>
    </source>
</evidence>
<dbReference type="RefSeq" id="WP_211863499.1">
    <property type="nucleotide sequence ID" value="NZ_JAAEDM010000058.1"/>
</dbReference>
<keyword evidence="5" id="KW-0808">Transferase</keyword>
<dbReference type="EMBL" id="JAAEDM010000058">
    <property type="protein sequence ID" value="MBR0673087.1"/>
    <property type="molecule type" value="Genomic_DNA"/>
</dbReference>
<evidence type="ECO:0000256" key="5">
    <source>
        <dbReference type="ARBA" id="ARBA00022679"/>
    </source>
</evidence>
<keyword evidence="4" id="KW-0597">Phosphoprotein</keyword>
<dbReference type="InterPro" id="IPR050428">
    <property type="entry name" value="TCS_sensor_his_kinase"/>
</dbReference>
<evidence type="ECO:0000256" key="2">
    <source>
        <dbReference type="ARBA" id="ARBA00004370"/>
    </source>
</evidence>
<reference evidence="14" key="1">
    <citation type="submission" date="2020-01" db="EMBL/GenBank/DDBJ databases">
        <authorList>
            <person name="Rat A."/>
        </authorList>
    </citation>
    <scope>NUCLEOTIDE SEQUENCE</scope>
    <source>
        <strain evidence="14">LMG 31231</strain>
    </source>
</reference>
<evidence type="ECO:0000256" key="6">
    <source>
        <dbReference type="ARBA" id="ARBA00022692"/>
    </source>
</evidence>
<feature type="transmembrane region" description="Helical" evidence="11">
    <location>
        <begin position="12"/>
        <end position="37"/>
    </location>
</feature>
<name>A0A9X9X108_9PROT</name>
<evidence type="ECO:0000256" key="9">
    <source>
        <dbReference type="ARBA" id="ARBA00023012"/>
    </source>
</evidence>
<dbReference type="SUPFAM" id="SSF55874">
    <property type="entry name" value="ATPase domain of HSP90 chaperone/DNA topoisomerase II/histidine kinase"/>
    <property type="match status" value="1"/>
</dbReference>
<dbReference type="InterPro" id="IPR003594">
    <property type="entry name" value="HATPase_dom"/>
</dbReference>
<comment type="caution">
    <text evidence="14">The sequence shown here is derived from an EMBL/GenBank/DDBJ whole genome shotgun (WGS) entry which is preliminary data.</text>
</comment>
<keyword evidence="10 11" id="KW-0472">Membrane</keyword>
<keyword evidence="7 14" id="KW-0418">Kinase</keyword>
<evidence type="ECO:0000259" key="13">
    <source>
        <dbReference type="PROSITE" id="PS50885"/>
    </source>
</evidence>
<evidence type="ECO:0000256" key="4">
    <source>
        <dbReference type="ARBA" id="ARBA00022553"/>
    </source>
</evidence>
<evidence type="ECO:0000256" key="10">
    <source>
        <dbReference type="ARBA" id="ARBA00023136"/>
    </source>
</evidence>
<dbReference type="Proteomes" id="UP001138751">
    <property type="component" value="Unassembled WGS sequence"/>
</dbReference>
<keyword evidence="15" id="KW-1185">Reference proteome</keyword>
<evidence type="ECO:0000256" key="1">
    <source>
        <dbReference type="ARBA" id="ARBA00000085"/>
    </source>
</evidence>
<dbReference type="InterPro" id="IPR003660">
    <property type="entry name" value="HAMP_dom"/>
</dbReference>
<dbReference type="InterPro" id="IPR004358">
    <property type="entry name" value="Sig_transdc_His_kin-like_C"/>
</dbReference>
<dbReference type="SMART" id="SM00387">
    <property type="entry name" value="HATPase_c"/>
    <property type="match status" value="1"/>
</dbReference>
<feature type="transmembrane region" description="Helical" evidence="11">
    <location>
        <begin position="184"/>
        <end position="203"/>
    </location>
</feature>
<evidence type="ECO:0000313" key="14">
    <source>
        <dbReference type="EMBL" id="MBR0673087.1"/>
    </source>
</evidence>
<evidence type="ECO:0000256" key="7">
    <source>
        <dbReference type="ARBA" id="ARBA00022777"/>
    </source>
</evidence>
<dbReference type="Gene3D" id="1.10.287.130">
    <property type="match status" value="1"/>
</dbReference>
<reference evidence="14" key="2">
    <citation type="journal article" date="2021" name="Syst. Appl. Microbiol.">
        <title>Roseomonas hellenica sp. nov., isolated from roots of wild-growing Alkanna tinctoria.</title>
        <authorList>
            <person name="Rat A."/>
            <person name="Naranjo H.D."/>
            <person name="Lebbe L."/>
            <person name="Cnockaert M."/>
            <person name="Krigas N."/>
            <person name="Grigoriadou K."/>
            <person name="Maloupa E."/>
            <person name="Willems A."/>
        </authorList>
    </citation>
    <scope>NUCLEOTIDE SEQUENCE</scope>
    <source>
        <strain evidence="14">LMG 31231</strain>
    </source>
</reference>
<dbReference type="Gene3D" id="3.30.565.10">
    <property type="entry name" value="Histidine kinase-like ATPase, C-terminal domain"/>
    <property type="match status" value="1"/>
</dbReference>
<dbReference type="PANTHER" id="PTHR45436">
    <property type="entry name" value="SENSOR HISTIDINE KINASE YKOH"/>
    <property type="match status" value="1"/>
</dbReference>
<evidence type="ECO:0000313" key="15">
    <source>
        <dbReference type="Proteomes" id="UP001138751"/>
    </source>
</evidence>
<dbReference type="InterPro" id="IPR036097">
    <property type="entry name" value="HisK_dim/P_sf"/>
</dbReference>
<evidence type="ECO:0000256" key="11">
    <source>
        <dbReference type="SAM" id="Phobius"/>
    </source>
</evidence>
<dbReference type="PRINTS" id="PR00344">
    <property type="entry name" value="BCTRLSENSOR"/>
</dbReference>
<dbReference type="InterPro" id="IPR036890">
    <property type="entry name" value="HATPase_C_sf"/>
</dbReference>
<protein>
    <recommendedName>
        <fullName evidence="3">histidine kinase</fullName>
        <ecNumber evidence="3">2.7.13.3</ecNumber>
    </recommendedName>
</protein>
<dbReference type="GO" id="GO:0005886">
    <property type="term" value="C:plasma membrane"/>
    <property type="evidence" value="ECO:0007669"/>
    <property type="project" value="TreeGrafter"/>
</dbReference>
<sequence length="473" mass="49267">MKRQGGTGSLRLRLLAAGGASILLALALAGFGLVLLFERHVERRVALELETHLRQLIDGLERAQDGALQLARLPAEPRFQEPLGGLYWQIAEEPPPPGGGAAAVLRSRSLWDEILRLPPDPLGSGEVHQHTIPGPGGASLLALERRVALPASLGGGSLRVAVATDRAEISAAGRAFAAELAPSLAVLAVFLIAAAWVQVTVGLRPLGELRRRLGAVRAGREARLGAAGFPDEVRPLAAELDHLLDAQDEALARARARAGDLAHGLKTPLTALAAEAARLRGRGEDGTAEEIESVTEAMRRHVERELARARAAQAGGAPRQAAPALVARQVVEVLRRTPRGQELAWTVEVPADLVVHADAQDLAEMLGNLAENAAKWAREGVRLAGACDEGKPGVVVLAVEDDGPGIAEDRTEEALARGGRLDTTKPGTGLGLAIVGDLAEAYGGALGLGRSERLGGLKAEIRLAGGRGSPGTA</sequence>
<comment type="subcellular location">
    <subcellularLocation>
        <location evidence="2">Membrane</location>
    </subcellularLocation>
</comment>
<accession>A0A9X9X108</accession>
<dbReference type="SUPFAM" id="SSF47384">
    <property type="entry name" value="Homodimeric domain of signal transducing histidine kinase"/>
    <property type="match status" value="1"/>
</dbReference>
<dbReference type="PROSITE" id="PS50109">
    <property type="entry name" value="HIS_KIN"/>
    <property type="match status" value="1"/>
</dbReference>
<dbReference type="PANTHER" id="PTHR45436:SF5">
    <property type="entry name" value="SENSOR HISTIDINE KINASE TRCS"/>
    <property type="match status" value="1"/>
</dbReference>
<keyword evidence="6 11" id="KW-0812">Transmembrane</keyword>
<proteinExistence type="predicted"/>
<comment type="catalytic activity">
    <reaction evidence="1">
        <text>ATP + protein L-histidine = ADP + protein N-phospho-L-histidine.</text>
        <dbReference type="EC" id="2.7.13.3"/>
    </reaction>
</comment>
<evidence type="ECO:0000259" key="12">
    <source>
        <dbReference type="PROSITE" id="PS50109"/>
    </source>
</evidence>
<organism evidence="14 15">
    <name type="scientific">Neoroseomonas soli</name>
    <dbReference type="NCBI Taxonomy" id="1081025"/>
    <lineage>
        <taxon>Bacteria</taxon>
        <taxon>Pseudomonadati</taxon>
        <taxon>Pseudomonadota</taxon>
        <taxon>Alphaproteobacteria</taxon>
        <taxon>Acetobacterales</taxon>
        <taxon>Acetobacteraceae</taxon>
        <taxon>Neoroseomonas</taxon>
    </lineage>
</organism>